<dbReference type="Gene3D" id="3.40.1190.10">
    <property type="entry name" value="Mur-like, catalytic domain"/>
    <property type="match status" value="1"/>
</dbReference>
<dbReference type="HAMAP" id="MF_00046">
    <property type="entry name" value="MurC"/>
    <property type="match status" value="1"/>
</dbReference>
<evidence type="ECO:0000313" key="18">
    <source>
        <dbReference type="EMBL" id="RNL41458.1"/>
    </source>
</evidence>
<evidence type="ECO:0000256" key="14">
    <source>
        <dbReference type="HAMAP-Rule" id="MF_00046"/>
    </source>
</evidence>
<keyword evidence="10 14" id="KW-0573">Peptidoglycan synthesis</keyword>
<dbReference type="UniPathway" id="UPA00219"/>
<keyword evidence="4 14" id="KW-0963">Cytoplasm</keyword>
<dbReference type="SUPFAM" id="SSF53244">
    <property type="entry name" value="MurD-like peptide ligases, peptide-binding domain"/>
    <property type="match status" value="1"/>
</dbReference>
<dbReference type="GO" id="GO:0051301">
    <property type="term" value="P:cell division"/>
    <property type="evidence" value="ECO:0007669"/>
    <property type="project" value="UniProtKB-KW"/>
</dbReference>
<dbReference type="InterPro" id="IPR050061">
    <property type="entry name" value="MurCDEF_pg_biosynth"/>
</dbReference>
<evidence type="ECO:0000313" key="19">
    <source>
        <dbReference type="Proteomes" id="UP000269591"/>
    </source>
</evidence>
<evidence type="ECO:0000256" key="5">
    <source>
        <dbReference type="ARBA" id="ARBA00022598"/>
    </source>
</evidence>
<name>A0A3N0B3B9_9ACTN</name>
<dbReference type="InterPro" id="IPR036565">
    <property type="entry name" value="Mur-like_cat_sf"/>
</dbReference>
<evidence type="ECO:0000256" key="4">
    <source>
        <dbReference type="ARBA" id="ARBA00022490"/>
    </source>
</evidence>
<feature type="domain" description="Mur ligase N-terminal catalytic" evidence="15">
    <location>
        <begin position="7"/>
        <end position="101"/>
    </location>
</feature>
<dbReference type="Pfam" id="PF01225">
    <property type="entry name" value="Mur_ligase"/>
    <property type="match status" value="1"/>
</dbReference>
<evidence type="ECO:0000259" key="16">
    <source>
        <dbReference type="Pfam" id="PF02875"/>
    </source>
</evidence>
<evidence type="ECO:0000256" key="13">
    <source>
        <dbReference type="ARBA" id="ARBA00047833"/>
    </source>
</evidence>
<organism evidence="18 19">
    <name type="scientific">Slackia equolifaciens</name>
    <dbReference type="NCBI Taxonomy" id="498718"/>
    <lineage>
        <taxon>Bacteria</taxon>
        <taxon>Bacillati</taxon>
        <taxon>Actinomycetota</taxon>
        <taxon>Coriobacteriia</taxon>
        <taxon>Eggerthellales</taxon>
        <taxon>Eggerthellaceae</taxon>
        <taxon>Slackia</taxon>
    </lineage>
</organism>
<dbReference type="SUPFAM" id="SSF53623">
    <property type="entry name" value="MurD-like peptide ligases, catalytic domain"/>
    <property type="match status" value="1"/>
</dbReference>
<dbReference type="SUPFAM" id="SSF51984">
    <property type="entry name" value="MurCD N-terminal domain"/>
    <property type="match status" value="1"/>
</dbReference>
<evidence type="ECO:0000256" key="7">
    <source>
        <dbReference type="ARBA" id="ARBA00022741"/>
    </source>
</evidence>
<keyword evidence="5 14" id="KW-0436">Ligase</keyword>
<dbReference type="Pfam" id="PF08245">
    <property type="entry name" value="Mur_ligase_M"/>
    <property type="match status" value="1"/>
</dbReference>
<dbReference type="Gene3D" id="3.40.50.720">
    <property type="entry name" value="NAD(P)-binding Rossmann-like Domain"/>
    <property type="match status" value="1"/>
</dbReference>
<dbReference type="InterPro" id="IPR000713">
    <property type="entry name" value="Mur_ligase_N"/>
</dbReference>
<dbReference type="Proteomes" id="UP000269591">
    <property type="component" value="Unassembled WGS sequence"/>
</dbReference>
<evidence type="ECO:0000256" key="6">
    <source>
        <dbReference type="ARBA" id="ARBA00022618"/>
    </source>
</evidence>
<dbReference type="GO" id="GO:0005524">
    <property type="term" value="F:ATP binding"/>
    <property type="evidence" value="ECO:0007669"/>
    <property type="project" value="UniProtKB-UniRule"/>
</dbReference>
<comment type="function">
    <text evidence="14">Cell wall formation.</text>
</comment>
<dbReference type="GO" id="GO:0008763">
    <property type="term" value="F:UDP-N-acetylmuramate-L-alanine ligase activity"/>
    <property type="evidence" value="ECO:0007669"/>
    <property type="project" value="UniProtKB-UniRule"/>
</dbReference>
<evidence type="ECO:0000256" key="8">
    <source>
        <dbReference type="ARBA" id="ARBA00022840"/>
    </source>
</evidence>
<dbReference type="RefSeq" id="WP_123208156.1">
    <property type="nucleotide sequence ID" value="NZ_JBHTHO010000006.1"/>
</dbReference>
<keyword evidence="8 14" id="KW-0067">ATP-binding</keyword>
<dbReference type="OrthoDB" id="9804126at2"/>
<dbReference type="InterPro" id="IPR005758">
    <property type="entry name" value="UDP-N-AcMur_Ala_ligase_MurC"/>
</dbReference>
<evidence type="ECO:0000256" key="1">
    <source>
        <dbReference type="ARBA" id="ARBA00004496"/>
    </source>
</evidence>
<dbReference type="InterPro" id="IPR004101">
    <property type="entry name" value="Mur_ligase_C"/>
</dbReference>
<dbReference type="InterPro" id="IPR013221">
    <property type="entry name" value="Mur_ligase_cen"/>
</dbReference>
<comment type="subcellular location">
    <subcellularLocation>
        <location evidence="1 14">Cytoplasm</location>
    </subcellularLocation>
</comment>
<gene>
    <name evidence="14" type="primary">murC</name>
    <name evidence="18" type="ORF">DMP06_02440</name>
</gene>
<accession>A0A3N0B3B9</accession>
<dbReference type="PANTHER" id="PTHR43445">
    <property type="entry name" value="UDP-N-ACETYLMURAMATE--L-ALANINE LIGASE-RELATED"/>
    <property type="match status" value="1"/>
</dbReference>
<dbReference type="GO" id="GO:0071555">
    <property type="term" value="P:cell wall organization"/>
    <property type="evidence" value="ECO:0007669"/>
    <property type="project" value="UniProtKB-KW"/>
</dbReference>
<dbReference type="PANTHER" id="PTHR43445:SF3">
    <property type="entry name" value="UDP-N-ACETYLMURAMATE--L-ALANINE LIGASE"/>
    <property type="match status" value="1"/>
</dbReference>
<dbReference type="GO" id="GO:0009252">
    <property type="term" value="P:peptidoglycan biosynthetic process"/>
    <property type="evidence" value="ECO:0007669"/>
    <property type="project" value="UniProtKB-UniRule"/>
</dbReference>
<keyword evidence="12 14" id="KW-0961">Cell wall biogenesis/degradation</keyword>
<keyword evidence="6 14" id="KW-0132">Cell division</keyword>
<keyword evidence="11 14" id="KW-0131">Cell cycle</keyword>
<dbReference type="EC" id="6.3.2.8" evidence="3 14"/>
<evidence type="ECO:0000259" key="17">
    <source>
        <dbReference type="Pfam" id="PF08245"/>
    </source>
</evidence>
<reference evidence="19" key="1">
    <citation type="submission" date="2018-05" db="EMBL/GenBank/DDBJ databases">
        <title>Genome Sequencing of selected type strains of the family Eggerthellaceae.</title>
        <authorList>
            <person name="Danylec N."/>
            <person name="Stoll D.A."/>
            <person name="Doetsch A."/>
            <person name="Huch M."/>
        </authorList>
    </citation>
    <scope>NUCLEOTIDE SEQUENCE [LARGE SCALE GENOMIC DNA]</scope>
    <source>
        <strain evidence="19">DSM 24851</strain>
    </source>
</reference>
<dbReference type="Pfam" id="PF02875">
    <property type="entry name" value="Mur_ligase_C"/>
    <property type="match status" value="1"/>
</dbReference>
<evidence type="ECO:0000256" key="11">
    <source>
        <dbReference type="ARBA" id="ARBA00023306"/>
    </source>
</evidence>
<dbReference type="NCBIfam" id="TIGR01082">
    <property type="entry name" value="murC"/>
    <property type="match status" value="1"/>
</dbReference>
<comment type="caution">
    <text evidence="18">The sequence shown here is derived from an EMBL/GenBank/DDBJ whole genome shotgun (WGS) entry which is preliminary data.</text>
</comment>
<dbReference type="Gene3D" id="3.90.190.20">
    <property type="entry name" value="Mur ligase, C-terminal domain"/>
    <property type="match status" value="1"/>
</dbReference>
<proteinExistence type="inferred from homology"/>
<feature type="binding site" evidence="14">
    <location>
        <begin position="112"/>
        <end position="118"/>
    </location>
    <ligand>
        <name>ATP</name>
        <dbReference type="ChEBI" id="CHEBI:30616"/>
    </ligand>
</feature>
<evidence type="ECO:0000256" key="2">
    <source>
        <dbReference type="ARBA" id="ARBA00004752"/>
    </source>
</evidence>
<dbReference type="GO" id="GO:0008360">
    <property type="term" value="P:regulation of cell shape"/>
    <property type="evidence" value="ECO:0007669"/>
    <property type="project" value="UniProtKB-KW"/>
</dbReference>
<dbReference type="InterPro" id="IPR036615">
    <property type="entry name" value="Mur_ligase_C_dom_sf"/>
</dbReference>
<feature type="domain" description="Mur ligase central" evidence="17">
    <location>
        <begin position="111"/>
        <end position="290"/>
    </location>
</feature>
<evidence type="ECO:0000256" key="12">
    <source>
        <dbReference type="ARBA" id="ARBA00023316"/>
    </source>
</evidence>
<evidence type="ECO:0000256" key="10">
    <source>
        <dbReference type="ARBA" id="ARBA00022984"/>
    </source>
</evidence>
<comment type="catalytic activity">
    <reaction evidence="13 14">
        <text>UDP-N-acetyl-alpha-D-muramate + L-alanine + ATP = UDP-N-acetyl-alpha-D-muramoyl-L-alanine + ADP + phosphate + H(+)</text>
        <dbReference type="Rhea" id="RHEA:23372"/>
        <dbReference type="ChEBI" id="CHEBI:15378"/>
        <dbReference type="ChEBI" id="CHEBI:30616"/>
        <dbReference type="ChEBI" id="CHEBI:43474"/>
        <dbReference type="ChEBI" id="CHEBI:57972"/>
        <dbReference type="ChEBI" id="CHEBI:70757"/>
        <dbReference type="ChEBI" id="CHEBI:83898"/>
        <dbReference type="ChEBI" id="CHEBI:456216"/>
        <dbReference type="EC" id="6.3.2.8"/>
    </reaction>
</comment>
<comment type="similarity">
    <text evidence="14">Belongs to the MurCDEF family.</text>
</comment>
<feature type="domain" description="Mur ligase C-terminal" evidence="16">
    <location>
        <begin position="313"/>
        <end position="444"/>
    </location>
</feature>
<evidence type="ECO:0000256" key="3">
    <source>
        <dbReference type="ARBA" id="ARBA00012211"/>
    </source>
</evidence>
<dbReference type="EMBL" id="QIBX01000002">
    <property type="protein sequence ID" value="RNL41458.1"/>
    <property type="molecule type" value="Genomic_DNA"/>
</dbReference>
<evidence type="ECO:0000259" key="15">
    <source>
        <dbReference type="Pfam" id="PF01225"/>
    </source>
</evidence>
<evidence type="ECO:0000256" key="9">
    <source>
        <dbReference type="ARBA" id="ARBA00022960"/>
    </source>
</evidence>
<comment type="pathway">
    <text evidence="2 14">Cell wall biogenesis; peptidoglycan biosynthesis.</text>
</comment>
<sequence>MAETKRLHFVGVGGVGMSGIAHVASDLGYVVSGSDMKASRYTEQLEQAGITVHIGHDAANVHDDCDIVVVSTAIPETNPEVVRARELGIEVWQRARMLAELGVGKKTLAAAGTHGKTTTSSMLATVVDALGLEPTFVVGGIVDAYQSNAGFGKGDYYVVEADESDGSFLNLSPYVALVTNVEADHLDHYVGGIDEIRATFSQFMESVPDDGAVVACGEDPELVRLARAAAKRSFTYGFDADCDIRVEGYHTRGVAALFEVAFPDGRTVSCELPKNPGRHNALNAAGVLGVMYALGEDVEAAAAGLARYSGVRRRFDLRGEEAGITVVDDYAHHPTEIKATLAAARDLDFARVMVLFQPHRYSRTQSLASEFGEAFDAADCVVVTDVYAAGEAPIEGVSGDLIVQAIREHGKPASAVYAPTKDEAIAAMAGLVRPGDLVFTMGAGDVTAFGPALLSILREGEDARRDA</sequence>
<dbReference type="GO" id="GO:0005737">
    <property type="term" value="C:cytoplasm"/>
    <property type="evidence" value="ECO:0007669"/>
    <property type="project" value="UniProtKB-SubCell"/>
</dbReference>
<protein>
    <recommendedName>
        <fullName evidence="3 14">UDP-N-acetylmuramate--L-alanine ligase</fullName>
        <ecNumber evidence="3 14">6.3.2.8</ecNumber>
    </recommendedName>
    <alternativeName>
        <fullName evidence="14">UDP-N-acetylmuramoyl-L-alanine synthetase</fullName>
    </alternativeName>
</protein>
<keyword evidence="7 14" id="KW-0547">Nucleotide-binding</keyword>
<keyword evidence="19" id="KW-1185">Reference proteome</keyword>
<keyword evidence="9 14" id="KW-0133">Cell shape</keyword>
<dbReference type="AlphaFoldDB" id="A0A3N0B3B9"/>